<evidence type="ECO:0000313" key="3">
    <source>
        <dbReference type="EMBL" id="GBG61889.1"/>
    </source>
</evidence>
<dbReference type="PANTHER" id="PTHR37984:SF5">
    <property type="entry name" value="PROTEIN NYNRIN-LIKE"/>
    <property type="match status" value="1"/>
</dbReference>
<dbReference type="OrthoDB" id="1637540at2759"/>
<dbReference type="EMBL" id="BFEA01000023">
    <property type="protein sequence ID" value="GBG61889.1"/>
    <property type="molecule type" value="Genomic_DNA"/>
</dbReference>
<protein>
    <recommendedName>
        <fullName evidence="2">Integrase catalytic domain-containing protein</fullName>
    </recommendedName>
</protein>
<dbReference type="GO" id="GO:0015074">
    <property type="term" value="P:DNA integration"/>
    <property type="evidence" value="ECO:0007669"/>
    <property type="project" value="InterPro"/>
</dbReference>
<organism evidence="3 4">
    <name type="scientific">Chara braunii</name>
    <name type="common">Braun's stonewort</name>
    <dbReference type="NCBI Taxonomy" id="69332"/>
    <lineage>
        <taxon>Eukaryota</taxon>
        <taxon>Viridiplantae</taxon>
        <taxon>Streptophyta</taxon>
        <taxon>Charophyceae</taxon>
        <taxon>Charales</taxon>
        <taxon>Characeae</taxon>
        <taxon>Chara</taxon>
    </lineage>
</organism>
<feature type="domain" description="Integrase catalytic" evidence="2">
    <location>
        <begin position="1"/>
        <end position="152"/>
    </location>
</feature>
<dbReference type="SUPFAM" id="SSF53098">
    <property type="entry name" value="Ribonuclease H-like"/>
    <property type="match status" value="1"/>
</dbReference>
<accession>A0A388JVP9</accession>
<dbReference type="InterPro" id="IPR001584">
    <property type="entry name" value="Integrase_cat-core"/>
</dbReference>
<dbReference type="Gene3D" id="3.30.420.10">
    <property type="entry name" value="Ribonuclease H-like superfamily/Ribonuclease H"/>
    <property type="match status" value="1"/>
</dbReference>
<feature type="region of interest" description="Disordered" evidence="1">
    <location>
        <begin position="199"/>
        <end position="223"/>
    </location>
</feature>
<dbReference type="Proteomes" id="UP000265515">
    <property type="component" value="Unassembled WGS sequence"/>
</dbReference>
<dbReference type="Gramene" id="GBG61889">
    <property type="protein sequence ID" value="GBG61889"/>
    <property type="gene ID" value="CBR_g23839"/>
</dbReference>
<dbReference type="AlphaFoldDB" id="A0A388JVP9"/>
<dbReference type="InterPro" id="IPR050951">
    <property type="entry name" value="Retrovirus_Pol_polyprotein"/>
</dbReference>
<dbReference type="GO" id="GO:0003676">
    <property type="term" value="F:nucleic acid binding"/>
    <property type="evidence" value="ECO:0007669"/>
    <property type="project" value="InterPro"/>
</dbReference>
<dbReference type="InterPro" id="IPR036397">
    <property type="entry name" value="RNaseH_sf"/>
</dbReference>
<dbReference type="PANTHER" id="PTHR37984">
    <property type="entry name" value="PROTEIN CBG26694"/>
    <property type="match status" value="1"/>
</dbReference>
<proteinExistence type="predicted"/>
<evidence type="ECO:0000259" key="2">
    <source>
        <dbReference type="PROSITE" id="PS50994"/>
    </source>
</evidence>
<name>A0A388JVP9_CHABU</name>
<evidence type="ECO:0000256" key="1">
    <source>
        <dbReference type="SAM" id="MobiDB-lite"/>
    </source>
</evidence>
<dbReference type="InterPro" id="IPR012337">
    <property type="entry name" value="RNaseH-like_sf"/>
</dbReference>
<reference evidence="3 4" key="1">
    <citation type="journal article" date="2018" name="Cell">
        <title>The Chara Genome: Secondary Complexity and Implications for Plant Terrestrialization.</title>
        <authorList>
            <person name="Nishiyama T."/>
            <person name="Sakayama H."/>
            <person name="Vries J.D."/>
            <person name="Buschmann H."/>
            <person name="Saint-Marcoux D."/>
            <person name="Ullrich K.K."/>
            <person name="Haas F.B."/>
            <person name="Vanderstraeten L."/>
            <person name="Becker D."/>
            <person name="Lang D."/>
            <person name="Vosolsobe S."/>
            <person name="Rombauts S."/>
            <person name="Wilhelmsson P.K.I."/>
            <person name="Janitza P."/>
            <person name="Kern R."/>
            <person name="Heyl A."/>
            <person name="Rumpler F."/>
            <person name="Villalobos L.I.A.C."/>
            <person name="Clay J.M."/>
            <person name="Skokan R."/>
            <person name="Toyoda A."/>
            <person name="Suzuki Y."/>
            <person name="Kagoshima H."/>
            <person name="Schijlen E."/>
            <person name="Tajeshwar N."/>
            <person name="Catarino B."/>
            <person name="Hetherington A.J."/>
            <person name="Saltykova A."/>
            <person name="Bonnot C."/>
            <person name="Breuninger H."/>
            <person name="Symeonidi A."/>
            <person name="Radhakrishnan G.V."/>
            <person name="Van Nieuwerburgh F."/>
            <person name="Deforce D."/>
            <person name="Chang C."/>
            <person name="Karol K.G."/>
            <person name="Hedrich R."/>
            <person name="Ulvskov P."/>
            <person name="Glockner G."/>
            <person name="Delwiche C.F."/>
            <person name="Petrasek J."/>
            <person name="Van de Peer Y."/>
            <person name="Friml J."/>
            <person name="Beilby M."/>
            <person name="Dolan L."/>
            <person name="Kohara Y."/>
            <person name="Sugano S."/>
            <person name="Fujiyama A."/>
            <person name="Delaux P.-M."/>
            <person name="Quint M."/>
            <person name="TheiBen G."/>
            <person name="Hagemann M."/>
            <person name="Harholt J."/>
            <person name="Dunand C."/>
            <person name="Zachgo S."/>
            <person name="Langdale J."/>
            <person name="Maumus F."/>
            <person name="Straeten D.V.D."/>
            <person name="Gould S.B."/>
            <person name="Rensing S.A."/>
        </authorList>
    </citation>
    <scope>NUCLEOTIDE SEQUENCE [LARGE SCALE GENOMIC DNA]</scope>
    <source>
        <strain evidence="3 4">S276</strain>
    </source>
</reference>
<gene>
    <name evidence="3" type="ORF">CBR_g23839</name>
</gene>
<feature type="region of interest" description="Disordered" evidence="1">
    <location>
        <begin position="442"/>
        <end position="478"/>
    </location>
</feature>
<evidence type="ECO:0000313" key="4">
    <source>
        <dbReference type="Proteomes" id="UP000265515"/>
    </source>
</evidence>
<sequence>MDTTDIPVPPGPNSGEYSILLVFVNDFSKWIEGYPCKTRQAAEIVRYNNHFLGIHQDTEEILTDNGAKFRGEVLRNLVLHGVSMRNTAPHMWQSNGLVENANRVIKTALRRNIGANDTRPWPDIVDHILVIHRGTPHESTGLTPFQLRTNSLPCVTLLSLNDETTLPRRTTRATIKDKAQRHLELMEKVLPRLTRKRQRMTQIAHGKQVRSYEARNGNAGPRPQYKLEDIMQVRKYARQGKLAPRFFGRFLVIELGRSGVNTVRLALELSGSRSAHPIIRRVSYLRPLLPFSSIIYIVPRSGRGRRLSGILFSLPTIVFDPASIAISFSTEQVINECLMTPRGRIATIRQVQRPRLSPDLLRFATFFNTTAIHAAEFRFVHARATRVLAEISAFQRLSSPGVSHVSVIVTFTGDITTLHLAICGHLSTVAGLGQGDHGHVGQVVGSAGGKDYDHERYRPPTPHLQQRTGDPSLGAPPL</sequence>
<keyword evidence="4" id="KW-1185">Reference proteome</keyword>
<dbReference type="PROSITE" id="PS50994">
    <property type="entry name" value="INTEGRASE"/>
    <property type="match status" value="1"/>
</dbReference>
<comment type="caution">
    <text evidence="3">The sequence shown here is derived from an EMBL/GenBank/DDBJ whole genome shotgun (WGS) entry which is preliminary data.</text>
</comment>